<keyword evidence="2" id="KW-1185">Reference proteome</keyword>
<evidence type="ECO:0000313" key="2">
    <source>
        <dbReference type="Proteomes" id="UP000318453"/>
    </source>
</evidence>
<dbReference type="Proteomes" id="UP000318453">
    <property type="component" value="Chromosome"/>
</dbReference>
<evidence type="ECO:0000313" key="1">
    <source>
        <dbReference type="EMBL" id="QDZ39818.1"/>
    </source>
</evidence>
<sequence>MAKSVIKKFDKTFDQVFYTSLKAVKDLGYKIEKIDKDSGSINFKTGLSWNSWLGQFMSISISNETNDSIEVSISGVRNKLFIFGLKLDLQIYDWDESKKIAHKVFEKMENHL</sequence>
<dbReference type="EMBL" id="CP042326">
    <property type="protein sequence ID" value="QDZ39818.1"/>
    <property type="molecule type" value="Genomic_DNA"/>
</dbReference>
<dbReference type="AlphaFoldDB" id="A0A5B8NLE6"/>
<name>A0A5B8NLE6_9CHRO</name>
<protein>
    <submittedName>
        <fullName evidence="1">Uncharacterized protein</fullName>
    </submittedName>
</protein>
<gene>
    <name evidence="1" type="ORF">FRE64_07610</name>
</gene>
<organism evidence="1 2">
    <name type="scientific">Euhalothece natronophila Z-M001</name>
    <dbReference type="NCBI Taxonomy" id="522448"/>
    <lineage>
        <taxon>Bacteria</taxon>
        <taxon>Bacillati</taxon>
        <taxon>Cyanobacteriota</taxon>
        <taxon>Cyanophyceae</taxon>
        <taxon>Oscillatoriophycideae</taxon>
        <taxon>Chroococcales</taxon>
        <taxon>Halothecacae</taxon>
        <taxon>Halothece cluster</taxon>
        <taxon>Euhalothece</taxon>
    </lineage>
</organism>
<dbReference type="KEGG" id="enn:FRE64_07610"/>
<proteinExistence type="predicted"/>
<accession>A0A5B8NLE6</accession>
<reference evidence="1" key="1">
    <citation type="submission" date="2019-08" db="EMBL/GenBank/DDBJ databases">
        <title>Carotenoids and Carotenoid Binding Proteins in the Halophilic Cyanobacterium Euhalothece sp. ZM00.</title>
        <authorList>
            <person name="Cho S.M."/>
            <person name="Song J.Y."/>
            <person name="Park Y.-I."/>
        </authorList>
    </citation>
    <scope>NUCLEOTIDE SEQUENCE [LARGE SCALE GENOMIC DNA]</scope>
    <source>
        <strain evidence="1">Z-M001</strain>
    </source>
</reference>
<dbReference type="RefSeq" id="WP_146295415.1">
    <property type="nucleotide sequence ID" value="NZ_CP042326.1"/>
</dbReference>